<dbReference type="Proteomes" id="UP000290560">
    <property type="component" value="Unassembled WGS sequence"/>
</dbReference>
<dbReference type="AlphaFoldDB" id="A0A444DEI4"/>
<name>A0A444DEI4_ENSVE</name>
<gene>
    <name evidence="1" type="ORF">BHM03_00031575</name>
</gene>
<organism evidence="1">
    <name type="scientific">Ensete ventricosum</name>
    <name type="common">Abyssinian banana</name>
    <name type="synonym">Musa ensete</name>
    <dbReference type="NCBI Taxonomy" id="4639"/>
    <lineage>
        <taxon>Eukaryota</taxon>
        <taxon>Viridiplantae</taxon>
        <taxon>Streptophyta</taxon>
        <taxon>Embryophyta</taxon>
        <taxon>Tracheophyta</taxon>
        <taxon>Spermatophyta</taxon>
        <taxon>Magnoliopsida</taxon>
        <taxon>Liliopsida</taxon>
        <taxon>Zingiberales</taxon>
        <taxon>Musaceae</taxon>
        <taxon>Ensete</taxon>
    </lineage>
</organism>
<accession>A0A444DEI4</accession>
<reference evidence="1" key="1">
    <citation type="journal article" date="2018" name="Data Brief">
        <title>Genome sequence data from 17 accessions of Ensete ventricosum, a staple food crop for millions in Ethiopia.</title>
        <authorList>
            <person name="Yemataw Z."/>
            <person name="Muzemil S."/>
            <person name="Ambachew D."/>
            <person name="Tripathi L."/>
            <person name="Tesfaye K."/>
            <person name="Chala A."/>
            <person name="Farbos A."/>
            <person name="O'Neill P."/>
            <person name="Moore K."/>
            <person name="Grant M."/>
            <person name="Studholme D.J."/>
        </authorList>
    </citation>
    <scope>NUCLEOTIDE SEQUENCE [LARGE SCALE GENOMIC DNA]</scope>
    <source>
        <tissue evidence="1">Leaf</tissue>
    </source>
</reference>
<sequence length="123" mass="13825">MVWQEGDEGQLSDAFAAEMEKLPYVRYLWSPQYLLPCLQSYVATKLLNLLLQQVGAFSSNEHISMYTDIYEKFKNFLFFLSPGGNSTHVVSSVLLAGLSAGVVPLVKANWKQFCSRPRLCGLL</sequence>
<protein>
    <submittedName>
        <fullName evidence="1">Uncharacterized protein</fullName>
    </submittedName>
</protein>
<evidence type="ECO:0000313" key="1">
    <source>
        <dbReference type="EMBL" id="RZR74062.1"/>
    </source>
</evidence>
<proteinExistence type="predicted"/>
<dbReference type="EMBL" id="KV876101">
    <property type="protein sequence ID" value="RZR74062.1"/>
    <property type="molecule type" value="Genomic_DNA"/>
</dbReference>